<dbReference type="InterPro" id="IPR011333">
    <property type="entry name" value="SKP1/BTB/POZ_sf"/>
</dbReference>
<accession>H2ZG50</accession>
<dbReference type="AlphaFoldDB" id="H2ZG50"/>
<evidence type="ECO:0000256" key="1">
    <source>
        <dbReference type="SAM" id="MobiDB-lite"/>
    </source>
</evidence>
<evidence type="ECO:0000313" key="3">
    <source>
        <dbReference type="Ensembl" id="ENSCSAVP00000016566.1"/>
    </source>
</evidence>
<feature type="region of interest" description="Disordered" evidence="1">
    <location>
        <begin position="139"/>
        <end position="169"/>
    </location>
</feature>
<evidence type="ECO:0000259" key="2">
    <source>
        <dbReference type="PROSITE" id="PS50097"/>
    </source>
</evidence>
<dbReference type="PROSITE" id="PS50097">
    <property type="entry name" value="BTB"/>
    <property type="match status" value="1"/>
</dbReference>
<dbReference type="SUPFAM" id="SSF54695">
    <property type="entry name" value="POZ domain"/>
    <property type="match status" value="1"/>
</dbReference>
<dbReference type="Proteomes" id="UP000007875">
    <property type="component" value="Unassembled WGS sequence"/>
</dbReference>
<dbReference type="Ensembl" id="ENSCSAVT00000016747.1">
    <property type="protein sequence ID" value="ENSCSAVP00000016566.1"/>
    <property type="gene ID" value="ENSCSAVG00000009742.1"/>
</dbReference>
<protein>
    <recommendedName>
        <fullName evidence="2">BTB domain-containing protein</fullName>
    </recommendedName>
</protein>
<dbReference type="InterPro" id="IPR000210">
    <property type="entry name" value="BTB/POZ_dom"/>
</dbReference>
<dbReference type="PANTHER" id="PTHR24410">
    <property type="entry name" value="HL07962P-RELATED"/>
    <property type="match status" value="1"/>
</dbReference>
<dbReference type="Gene3D" id="3.30.710.10">
    <property type="entry name" value="Potassium Channel Kv1.1, Chain A"/>
    <property type="match status" value="1"/>
</dbReference>
<dbReference type="InParanoid" id="H2ZG50"/>
<reference evidence="4" key="1">
    <citation type="submission" date="2003-08" db="EMBL/GenBank/DDBJ databases">
        <authorList>
            <person name="Birren B."/>
            <person name="Nusbaum C."/>
            <person name="Abebe A."/>
            <person name="Abouelleil A."/>
            <person name="Adekoya E."/>
            <person name="Ait-zahra M."/>
            <person name="Allen N."/>
            <person name="Allen T."/>
            <person name="An P."/>
            <person name="Anderson M."/>
            <person name="Anderson S."/>
            <person name="Arachchi H."/>
            <person name="Armbruster J."/>
            <person name="Bachantsang P."/>
            <person name="Baldwin J."/>
            <person name="Barry A."/>
            <person name="Bayul T."/>
            <person name="Blitshsteyn B."/>
            <person name="Bloom T."/>
            <person name="Blye J."/>
            <person name="Boguslavskiy L."/>
            <person name="Borowsky M."/>
            <person name="Boukhgalter B."/>
            <person name="Brunache A."/>
            <person name="Butler J."/>
            <person name="Calixte N."/>
            <person name="Calvo S."/>
            <person name="Camarata J."/>
            <person name="Campo K."/>
            <person name="Chang J."/>
            <person name="Cheshatsang Y."/>
            <person name="Citroen M."/>
            <person name="Collymore A."/>
            <person name="Considine T."/>
            <person name="Cook A."/>
            <person name="Cooke P."/>
            <person name="Corum B."/>
            <person name="Cuomo C."/>
            <person name="David R."/>
            <person name="Dawoe T."/>
            <person name="Degray S."/>
            <person name="Dodge S."/>
            <person name="Dooley K."/>
            <person name="Dorje P."/>
            <person name="Dorjee K."/>
            <person name="Dorris L."/>
            <person name="Duffey N."/>
            <person name="Dupes A."/>
            <person name="Elkins T."/>
            <person name="Engels R."/>
            <person name="Erickson J."/>
            <person name="Farina A."/>
            <person name="Faro S."/>
            <person name="Ferreira P."/>
            <person name="Fischer H."/>
            <person name="Fitzgerald M."/>
            <person name="Foley K."/>
            <person name="Gage D."/>
            <person name="Galagan J."/>
            <person name="Gearin G."/>
            <person name="Gnerre S."/>
            <person name="Gnirke A."/>
            <person name="Goyette A."/>
            <person name="Graham J."/>
            <person name="Grandbois E."/>
            <person name="Gyaltsen K."/>
            <person name="Hafez N."/>
            <person name="Hagopian D."/>
            <person name="Hagos B."/>
            <person name="Hall J."/>
            <person name="Hatcher B."/>
            <person name="Heller A."/>
            <person name="Higgins H."/>
            <person name="Honan T."/>
            <person name="Horn A."/>
            <person name="Houde N."/>
            <person name="Hughes L."/>
            <person name="Hulme W."/>
            <person name="Husby E."/>
            <person name="Iliev I."/>
            <person name="Jaffe D."/>
            <person name="Jones C."/>
            <person name="Kamal M."/>
            <person name="Kamat A."/>
            <person name="Kamvysselis M."/>
            <person name="Karlsson E."/>
            <person name="Kells C."/>
            <person name="Kieu A."/>
            <person name="Kisner P."/>
            <person name="Kodira C."/>
            <person name="Kulbokas E."/>
            <person name="Labutti K."/>
            <person name="Lama D."/>
            <person name="Landers T."/>
            <person name="Leger J."/>
            <person name="Levine S."/>
            <person name="Lewis D."/>
            <person name="Lewis T."/>
            <person name="Lindblad-toh K."/>
            <person name="Liu X."/>
            <person name="Lokyitsang T."/>
            <person name="Lokyitsang Y."/>
            <person name="Lucien O."/>
            <person name="Lui A."/>
            <person name="Ma L.J."/>
            <person name="Mabbitt R."/>
            <person name="Macdonald J."/>
            <person name="Maclean C."/>
            <person name="Major J."/>
            <person name="Manning J."/>
            <person name="Marabella R."/>
            <person name="Maru K."/>
            <person name="Matthews C."/>
            <person name="Mauceli E."/>
            <person name="Mccarthy M."/>
            <person name="Mcdonough S."/>
            <person name="Mcghee T."/>
            <person name="Meldrim J."/>
            <person name="Meneus L."/>
            <person name="Mesirov J."/>
            <person name="Mihalev A."/>
            <person name="Mihova T."/>
            <person name="Mikkelsen T."/>
            <person name="Mlenga V."/>
            <person name="Moru K."/>
            <person name="Mozes J."/>
            <person name="Mulrain L."/>
            <person name="Munson G."/>
            <person name="Naylor J."/>
            <person name="Newes C."/>
            <person name="Nguyen C."/>
            <person name="Nguyen N."/>
            <person name="Nguyen T."/>
            <person name="Nicol R."/>
            <person name="Nielsen C."/>
            <person name="Nizzari M."/>
            <person name="Norbu C."/>
            <person name="Norbu N."/>
            <person name="O'donnell P."/>
            <person name="Okoawo O."/>
            <person name="O'leary S."/>
            <person name="Omotosho B."/>
            <person name="O'neill K."/>
            <person name="Osman S."/>
            <person name="Parker S."/>
            <person name="Perrin D."/>
            <person name="Phunkhang P."/>
            <person name="Piqani B."/>
            <person name="Purcell S."/>
            <person name="Rachupka T."/>
            <person name="Ramasamy U."/>
            <person name="Rameau R."/>
            <person name="Ray V."/>
            <person name="Raymond C."/>
            <person name="Retta R."/>
            <person name="Richardson S."/>
            <person name="Rise C."/>
            <person name="Rodriguez J."/>
            <person name="Rogers J."/>
            <person name="Rogov P."/>
            <person name="Rutman M."/>
            <person name="Schupbach R."/>
            <person name="Seaman C."/>
            <person name="Settipalli S."/>
            <person name="Sharpe T."/>
            <person name="Sheridan J."/>
            <person name="Sherpa N."/>
            <person name="Shi J."/>
            <person name="Smirnov S."/>
            <person name="Smith C."/>
            <person name="Sougnez C."/>
            <person name="Spencer B."/>
            <person name="Stalker J."/>
            <person name="Stange-thomann N."/>
            <person name="Stavropoulos S."/>
            <person name="Stetson K."/>
            <person name="Stone C."/>
            <person name="Stone S."/>
            <person name="Stubbs M."/>
            <person name="Talamas J."/>
            <person name="Tchuinga P."/>
            <person name="Tenzing P."/>
            <person name="Tesfaye S."/>
            <person name="Theodore J."/>
            <person name="Thoulutsang Y."/>
            <person name="Topham K."/>
            <person name="Towey S."/>
            <person name="Tsamla T."/>
            <person name="Tsomo N."/>
            <person name="Vallee D."/>
            <person name="Vassiliev H."/>
            <person name="Venkataraman V."/>
            <person name="Vinson J."/>
            <person name="Vo A."/>
            <person name="Wade C."/>
            <person name="Wang S."/>
            <person name="Wangchuk T."/>
            <person name="Wangdi T."/>
            <person name="Whittaker C."/>
            <person name="Wilkinson J."/>
            <person name="Wu Y."/>
            <person name="Wyman D."/>
            <person name="Yadav S."/>
            <person name="Yang S."/>
            <person name="Yang X."/>
            <person name="Yeager S."/>
            <person name="Yee E."/>
            <person name="Young G."/>
            <person name="Zainoun J."/>
            <person name="Zembeck L."/>
            <person name="Zimmer A."/>
            <person name="Zody M."/>
            <person name="Lander E."/>
        </authorList>
    </citation>
    <scope>NUCLEOTIDE SEQUENCE [LARGE SCALE GENOMIC DNA]</scope>
</reference>
<proteinExistence type="predicted"/>
<dbReference type="PANTHER" id="PTHR24410:SF23">
    <property type="entry name" value="BTB DOMAIN-CONTAINING PROTEIN-RELATED"/>
    <property type="match status" value="1"/>
</dbReference>
<keyword evidence="4" id="KW-1185">Reference proteome</keyword>
<dbReference type="HOGENOM" id="CLU_1582114_0_0_1"/>
<reference evidence="3" key="2">
    <citation type="submission" date="2025-08" db="UniProtKB">
        <authorList>
            <consortium name="Ensembl"/>
        </authorList>
    </citation>
    <scope>IDENTIFICATION</scope>
</reference>
<feature type="domain" description="BTB" evidence="2">
    <location>
        <begin position="24"/>
        <end position="95"/>
    </location>
</feature>
<dbReference type="InterPro" id="IPR051481">
    <property type="entry name" value="BTB-POZ/Galectin-3-binding"/>
</dbReference>
<sequence>MVPTKNLERMLFAISNMRRNGQFCDVEIVAHCGEIFQAHSCILATASSCLQNMIQKGCYDPQKRVTKVFLPESIPASSFSSLLDLIYSCNVNVKLSKQLRQTHLVRLDELFSSEDANLENSAKELDILLSEHARKRFKTKKSMSHTEQAGEVTEEKTLTVALSSPRRSK</sequence>
<organism evidence="3 4">
    <name type="scientific">Ciona savignyi</name>
    <name type="common">Pacific transparent sea squirt</name>
    <dbReference type="NCBI Taxonomy" id="51511"/>
    <lineage>
        <taxon>Eukaryota</taxon>
        <taxon>Metazoa</taxon>
        <taxon>Chordata</taxon>
        <taxon>Tunicata</taxon>
        <taxon>Ascidiacea</taxon>
        <taxon>Phlebobranchia</taxon>
        <taxon>Cionidae</taxon>
        <taxon>Ciona</taxon>
    </lineage>
</organism>
<evidence type="ECO:0000313" key="4">
    <source>
        <dbReference type="Proteomes" id="UP000007875"/>
    </source>
</evidence>
<reference evidence="3" key="3">
    <citation type="submission" date="2025-09" db="UniProtKB">
        <authorList>
            <consortium name="Ensembl"/>
        </authorList>
    </citation>
    <scope>IDENTIFICATION</scope>
</reference>
<name>H2ZG50_CIOSA</name>
<dbReference type="CDD" id="cd18186">
    <property type="entry name" value="BTB_POZ_ZBTB_KLHL-like"/>
    <property type="match status" value="1"/>
</dbReference>
<dbReference type="Pfam" id="PF00651">
    <property type="entry name" value="BTB"/>
    <property type="match status" value="1"/>
</dbReference>